<sequence>MIAQDGPAQNAAISGRPFDGVVVQPSIYQDILKFGGPCSVAG</sequence>
<accession>A0A5C5ZCV1</accession>
<name>A0A5C5ZCV1_9BACT</name>
<proteinExistence type="predicted"/>
<dbReference type="Proteomes" id="UP000315010">
    <property type="component" value="Unassembled WGS sequence"/>
</dbReference>
<keyword evidence="2" id="KW-1185">Reference proteome</keyword>
<comment type="caution">
    <text evidence="1">The sequence shown here is derived from an EMBL/GenBank/DDBJ whole genome shotgun (WGS) entry which is preliminary data.</text>
</comment>
<evidence type="ECO:0000313" key="1">
    <source>
        <dbReference type="EMBL" id="TWT84887.1"/>
    </source>
</evidence>
<organism evidence="1 2">
    <name type="scientific">Novipirellula herctigrandis</name>
    <dbReference type="NCBI Taxonomy" id="2527986"/>
    <lineage>
        <taxon>Bacteria</taxon>
        <taxon>Pseudomonadati</taxon>
        <taxon>Planctomycetota</taxon>
        <taxon>Planctomycetia</taxon>
        <taxon>Pirellulales</taxon>
        <taxon>Pirellulaceae</taxon>
        <taxon>Novipirellula</taxon>
    </lineage>
</organism>
<protein>
    <submittedName>
        <fullName evidence="1">Uncharacterized protein</fullName>
    </submittedName>
</protein>
<dbReference type="EMBL" id="SJPJ01000001">
    <property type="protein sequence ID" value="TWT84887.1"/>
    <property type="molecule type" value="Genomic_DNA"/>
</dbReference>
<evidence type="ECO:0000313" key="2">
    <source>
        <dbReference type="Proteomes" id="UP000315010"/>
    </source>
</evidence>
<reference evidence="1 2" key="1">
    <citation type="submission" date="2019-02" db="EMBL/GenBank/DDBJ databases">
        <title>Deep-cultivation of Planctomycetes and their phenomic and genomic characterization uncovers novel biology.</title>
        <authorList>
            <person name="Wiegand S."/>
            <person name="Jogler M."/>
            <person name="Boedeker C."/>
            <person name="Pinto D."/>
            <person name="Vollmers J."/>
            <person name="Rivas-Marin E."/>
            <person name="Kohn T."/>
            <person name="Peeters S.H."/>
            <person name="Heuer A."/>
            <person name="Rast P."/>
            <person name="Oberbeckmann S."/>
            <person name="Bunk B."/>
            <person name="Jeske O."/>
            <person name="Meyerdierks A."/>
            <person name="Storesund J.E."/>
            <person name="Kallscheuer N."/>
            <person name="Luecker S."/>
            <person name="Lage O.M."/>
            <person name="Pohl T."/>
            <person name="Merkel B.J."/>
            <person name="Hornburger P."/>
            <person name="Mueller R.-W."/>
            <person name="Bruemmer F."/>
            <person name="Labrenz M."/>
            <person name="Spormann A.M."/>
            <person name="Op Den Camp H."/>
            <person name="Overmann J."/>
            <person name="Amann R."/>
            <person name="Jetten M.S.M."/>
            <person name="Mascher T."/>
            <person name="Medema M.H."/>
            <person name="Devos D.P."/>
            <person name="Kaster A.-K."/>
            <person name="Ovreas L."/>
            <person name="Rohde M."/>
            <person name="Galperin M.Y."/>
            <person name="Jogler C."/>
        </authorList>
    </citation>
    <scope>NUCLEOTIDE SEQUENCE [LARGE SCALE GENOMIC DNA]</scope>
    <source>
        <strain evidence="1 2">CA13</strain>
    </source>
</reference>
<dbReference type="AlphaFoldDB" id="A0A5C5ZCV1"/>
<gene>
    <name evidence="1" type="ORF">CA13_63680</name>
</gene>